<evidence type="ECO:0000313" key="3">
    <source>
        <dbReference type="Proteomes" id="UP000218288"/>
    </source>
</evidence>
<accession>A0A160PCU1</accession>
<feature type="domain" description="Polymerase nucleotidyl transferase" evidence="1">
    <location>
        <begin position="13"/>
        <end position="53"/>
    </location>
</feature>
<dbReference type="Gene3D" id="3.30.460.10">
    <property type="entry name" value="Beta Polymerase, domain 2"/>
    <property type="match status" value="1"/>
</dbReference>
<dbReference type="Pfam" id="PF01909">
    <property type="entry name" value="NTP_transf_2"/>
    <property type="match status" value="1"/>
</dbReference>
<evidence type="ECO:0000313" key="2">
    <source>
        <dbReference type="EMBL" id="BAU89000.1"/>
    </source>
</evidence>
<dbReference type="GO" id="GO:0016779">
    <property type="term" value="F:nucleotidyltransferase activity"/>
    <property type="evidence" value="ECO:0007669"/>
    <property type="project" value="InterPro"/>
</dbReference>
<proteinExistence type="predicted"/>
<dbReference type="RefSeq" id="WP_096483403.1">
    <property type="nucleotide sequence ID" value="NZ_AP014809.1"/>
</dbReference>
<protein>
    <submittedName>
        <fullName evidence="2">DNA polymerase beta domain-containing protein</fullName>
    </submittedName>
</protein>
<dbReference type="SUPFAM" id="SSF81301">
    <property type="entry name" value="Nucleotidyltransferase"/>
    <property type="match status" value="1"/>
</dbReference>
<reference evidence="2 3" key="1">
    <citation type="journal article" date="2016" name="Genome Announc.">
        <title>Complete Genome Sequence of Methylobacterium populi P-1M, Isolated from Pink-Pigmented Household Biofilm.</title>
        <authorList>
            <person name="Morohoshi T."/>
            <person name="Ikeda T."/>
        </authorList>
    </citation>
    <scope>NUCLEOTIDE SEQUENCE [LARGE SCALE GENOMIC DNA]</scope>
    <source>
        <strain evidence="2 3">P-1M</strain>
    </source>
</reference>
<evidence type="ECO:0000259" key="1">
    <source>
        <dbReference type="Pfam" id="PF01909"/>
    </source>
</evidence>
<gene>
    <name evidence="2" type="ORF">MPPM_0395</name>
</gene>
<organism evidence="2 3">
    <name type="scientific">Methylorubrum populi</name>
    <dbReference type="NCBI Taxonomy" id="223967"/>
    <lineage>
        <taxon>Bacteria</taxon>
        <taxon>Pseudomonadati</taxon>
        <taxon>Pseudomonadota</taxon>
        <taxon>Alphaproteobacteria</taxon>
        <taxon>Hyphomicrobiales</taxon>
        <taxon>Methylobacteriaceae</taxon>
        <taxon>Methylorubrum</taxon>
    </lineage>
</organism>
<dbReference type="CDD" id="cd05403">
    <property type="entry name" value="NT_KNTase_like"/>
    <property type="match status" value="1"/>
</dbReference>
<dbReference type="InterPro" id="IPR043519">
    <property type="entry name" value="NT_sf"/>
</dbReference>
<dbReference type="InterPro" id="IPR002934">
    <property type="entry name" value="Polymerase_NTP_transf_dom"/>
</dbReference>
<name>A0A160PCU1_9HYPH</name>
<dbReference type="AlphaFoldDB" id="A0A160PCU1"/>
<sequence length="99" mass="11205">MTRDEVIHRLRGVEDDLRAHGVSALFLFGSRARDEARPESDLDVFVDPADEGSFGLAAFDETYALVERAFPDIPVGYSTRDGLVPVFREYIEREAIRVF</sequence>
<dbReference type="EMBL" id="AP014809">
    <property type="protein sequence ID" value="BAU89000.1"/>
    <property type="molecule type" value="Genomic_DNA"/>
</dbReference>
<dbReference type="OrthoDB" id="559450at2"/>
<dbReference type="Proteomes" id="UP000218288">
    <property type="component" value="Chromosome"/>
</dbReference>